<dbReference type="InterPro" id="IPR017932">
    <property type="entry name" value="GATase_2_dom"/>
</dbReference>
<comment type="caution">
    <text evidence="3">The sequence shown here is derived from an EMBL/GenBank/DDBJ whole genome shotgun (WGS) entry which is preliminary data.</text>
</comment>
<dbReference type="EMBL" id="LAZR01008294">
    <property type="protein sequence ID" value="KKM79734.1"/>
    <property type="molecule type" value="Genomic_DNA"/>
</dbReference>
<dbReference type="AlphaFoldDB" id="A0A0F9KC33"/>
<dbReference type="PROSITE" id="PS51278">
    <property type="entry name" value="GATASE_TYPE_2"/>
    <property type="match status" value="1"/>
</dbReference>
<name>A0A0F9KC33_9ZZZZ</name>
<dbReference type="InterPro" id="IPR026869">
    <property type="entry name" value="EgtC-like"/>
</dbReference>
<proteinExistence type="predicted"/>
<dbReference type="CDD" id="cd01908">
    <property type="entry name" value="YafJ"/>
    <property type="match status" value="1"/>
</dbReference>
<dbReference type="Pfam" id="PF13230">
    <property type="entry name" value="GATase_4"/>
    <property type="match status" value="1"/>
</dbReference>
<dbReference type="Gene3D" id="3.60.20.10">
    <property type="entry name" value="Glutamine Phosphoribosylpyrophosphate, subunit 1, domain 1"/>
    <property type="match status" value="1"/>
</dbReference>
<sequence length="246" mass="27181">MLGLIDGAIDYNLLKDFQKLALVGKVKANMDPGHSDGWGAAGLSKNKATMFGKSKKSAAEDPDYDVALNKAALCKTPILIAHIRKATSGSTSLENTHPFIKDGWIFSHNGTIHNSDDIEVGRLTPAGTTDSERFFYHCLRYINSTDSKKELGQSIKKAISEIKSKHDYSSLTFLLANNKYLIAYRDYNADSENAADFERYYTLYIAAQKDFITLCSEPIGLLSFSPFKNGQLLIASKSDIFETVLS</sequence>
<gene>
    <name evidence="3" type="ORF">LCGC14_1346950</name>
</gene>
<feature type="domain" description="Glutamine amidotransferase type-2" evidence="2">
    <location>
        <begin position="1"/>
        <end position="246"/>
    </location>
</feature>
<dbReference type="InterPro" id="IPR029055">
    <property type="entry name" value="Ntn_hydrolases_N"/>
</dbReference>
<evidence type="ECO:0000259" key="2">
    <source>
        <dbReference type="PROSITE" id="PS51278"/>
    </source>
</evidence>
<evidence type="ECO:0000313" key="3">
    <source>
        <dbReference type="EMBL" id="KKM79734.1"/>
    </source>
</evidence>
<keyword evidence="1" id="KW-0315">Glutamine amidotransferase</keyword>
<dbReference type="PANTHER" id="PTHR42824">
    <property type="entry name" value="GLUTAMINE AMIDOTRANSFERASE"/>
    <property type="match status" value="1"/>
</dbReference>
<evidence type="ECO:0000256" key="1">
    <source>
        <dbReference type="ARBA" id="ARBA00022962"/>
    </source>
</evidence>
<reference evidence="3" key="1">
    <citation type="journal article" date="2015" name="Nature">
        <title>Complex archaea that bridge the gap between prokaryotes and eukaryotes.</title>
        <authorList>
            <person name="Spang A."/>
            <person name="Saw J.H."/>
            <person name="Jorgensen S.L."/>
            <person name="Zaremba-Niedzwiedzka K."/>
            <person name="Martijn J."/>
            <person name="Lind A.E."/>
            <person name="van Eijk R."/>
            <person name="Schleper C."/>
            <person name="Guy L."/>
            <person name="Ettema T.J."/>
        </authorList>
    </citation>
    <scope>NUCLEOTIDE SEQUENCE</scope>
</reference>
<accession>A0A0F9KC33</accession>
<protein>
    <recommendedName>
        <fullName evidence="2">Glutamine amidotransferase type-2 domain-containing protein</fullName>
    </recommendedName>
</protein>
<organism evidence="3">
    <name type="scientific">marine sediment metagenome</name>
    <dbReference type="NCBI Taxonomy" id="412755"/>
    <lineage>
        <taxon>unclassified sequences</taxon>
        <taxon>metagenomes</taxon>
        <taxon>ecological metagenomes</taxon>
    </lineage>
</organism>
<dbReference type="SUPFAM" id="SSF56235">
    <property type="entry name" value="N-terminal nucleophile aminohydrolases (Ntn hydrolases)"/>
    <property type="match status" value="1"/>
</dbReference>
<dbReference type="PANTHER" id="PTHR42824:SF1">
    <property type="entry name" value="GLUTAMINE AMIDOTRANSFERASE YAFJ-RELATED"/>
    <property type="match status" value="1"/>
</dbReference>